<dbReference type="Proteomes" id="UP000294221">
    <property type="component" value="Unassembled WGS sequence"/>
</dbReference>
<keyword evidence="2" id="KW-0812">Transmembrane</keyword>
<dbReference type="EMBL" id="RYUN01000008">
    <property type="protein sequence ID" value="RYQ19928.1"/>
    <property type="molecule type" value="Genomic_DNA"/>
</dbReference>
<sequence length="313" mass="34518">MASNNTTPSKGTHTRHHPIQRIRSTTKAVTRAWKHGNVRQRTALATIGLLASIAALALVISLVRFVSWRVEVHQARAEQQQLVERFDFNPGNIISNTQFFNGSAMNQKEIQAFLDEKGAECTERGCLRNAAFSTEPRAASDYCAEYKGSSKQQASAIIADAAVACNVSPKVLLTMLQKEQQLVTATQAPNEFRFKAAMGLSCPDDDSCDPEYAGFFRQVFGSAERYQYYVRHEDEYGFHAGALNYVRFNPDASCGGSEVYIENTATALLYIYTPYQPNLAALEAGAGEGDACSTYGNRNFSIIYSGWFGDPRA</sequence>
<name>A0A4V1Y2H2_9BIFI</name>
<comment type="caution">
    <text evidence="3">The sequence shown here is derived from an EMBL/GenBank/DDBJ whole genome shotgun (WGS) entry which is preliminary data.</text>
</comment>
<accession>A0A4V1Y2H2</accession>
<gene>
    <name evidence="3" type="ORF">PG2054B_1236</name>
</gene>
<feature type="compositionally biased region" description="Polar residues" evidence="1">
    <location>
        <begin position="1"/>
        <end position="11"/>
    </location>
</feature>
<evidence type="ECO:0000313" key="3">
    <source>
        <dbReference type="EMBL" id="RYQ19928.1"/>
    </source>
</evidence>
<feature type="transmembrane region" description="Helical" evidence="2">
    <location>
        <begin position="43"/>
        <end position="66"/>
    </location>
</feature>
<evidence type="ECO:0000256" key="1">
    <source>
        <dbReference type="SAM" id="MobiDB-lite"/>
    </source>
</evidence>
<keyword evidence="2" id="KW-0472">Membrane</keyword>
<organism evidence="3 4">
    <name type="scientific">Bifidobacterium pseudolongum subsp. pseudolongum</name>
    <dbReference type="NCBI Taxonomy" id="31954"/>
    <lineage>
        <taxon>Bacteria</taxon>
        <taxon>Bacillati</taxon>
        <taxon>Actinomycetota</taxon>
        <taxon>Actinomycetes</taxon>
        <taxon>Bifidobacteriales</taxon>
        <taxon>Bifidobacteriaceae</taxon>
        <taxon>Bifidobacterium</taxon>
    </lineage>
</organism>
<keyword evidence="2" id="KW-1133">Transmembrane helix</keyword>
<reference evidence="3 4" key="1">
    <citation type="submission" date="2018-12" db="EMBL/GenBank/DDBJ databases">
        <title>Unveiling genomic diversity among members of the Bifidobacterium pseudolongum species, a widely distributed gut commensal of the animal kingdom.</title>
        <authorList>
            <person name="Lugli G.A."/>
            <person name="Duranti S."/>
            <person name="Albert K."/>
            <person name="Mancabelli L."/>
            <person name="Napoli S."/>
            <person name="Viappiani A."/>
            <person name="Anzalone R."/>
            <person name="Longhi G."/>
            <person name="Milani C."/>
            <person name="Turroni F."/>
            <person name="Alessandri G."/>
            <person name="Sela D.A."/>
            <person name="Van Sinderen D."/>
            <person name="Ventura M."/>
        </authorList>
    </citation>
    <scope>NUCLEOTIDE SEQUENCE [LARGE SCALE GENOMIC DNA]</scope>
    <source>
        <strain evidence="3 4">2054B</strain>
    </source>
</reference>
<evidence type="ECO:0000256" key="2">
    <source>
        <dbReference type="SAM" id="Phobius"/>
    </source>
</evidence>
<proteinExistence type="predicted"/>
<feature type="region of interest" description="Disordered" evidence="1">
    <location>
        <begin position="1"/>
        <end position="25"/>
    </location>
</feature>
<evidence type="ECO:0000313" key="4">
    <source>
        <dbReference type="Proteomes" id="UP000294221"/>
    </source>
</evidence>
<dbReference type="AlphaFoldDB" id="A0A4V1Y2H2"/>
<dbReference type="RefSeq" id="WP_238551945.1">
    <property type="nucleotide sequence ID" value="NZ_CP093555.1"/>
</dbReference>
<protein>
    <submittedName>
        <fullName evidence="3">Hemagglutinin-related protein</fullName>
    </submittedName>
</protein>